<reference evidence="2 3" key="1">
    <citation type="submission" date="2016-10" db="EMBL/GenBank/DDBJ databases">
        <authorList>
            <person name="de Groot N.N."/>
        </authorList>
    </citation>
    <scope>NUCLEOTIDE SEQUENCE [LARGE SCALE GENOMIC DNA]</scope>
    <source>
        <strain evidence="2 3">CPCC 202699</strain>
    </source>
</reference>
<sequence length="195" mass="23204">MTRVYEYDVFISYSRAGGGHAPAWVRTHFYPLLVDLLQDNVEHQAKIFYDDNVGVGGKWPRQVCDALQRTRVLVPVCSPKYFHDEWCLAEWHSMAEREKVSGIADHERLIYPVIFSDSVNFPGYARERRMRSLKRWNQPYPQYQQSLEYHDFHREVQNMVEELVEIIQRVPEWQPDWPVRTPMPEQPPGSKLPRF</sequence>
<gene>
    <name evidence="2" type="ORF">SAMN05421504_101305</name>
</gene>
<dbReference type="Pfam" id="PF13676">
    <property type="entry name" value="TIR_2"/>
    <property type="match status" value="1"/>
</dbReference>
<dbReference type="RefSeq" id="WP_245757093.1">
    <property type="nucleotide sequence ID" value="NZ_FNON01000001.1"/>
</dbReference>
<dbReference type="InterPro" id="IPR000157">
    <property type="entry name" value="TIR_dom"/>
</dbReference>
<dbReference type="STRING" id="589385.SAMN05421504_101305"/>
<dbReference type="AlphaFoldDB" id="A0A1H2SS22"/>
<dbReference type="SMART" id="SM00255">
    <property type="entry name" value="TIR"/>
    <property type="match status" value="1"/>
</dbReference>
<keyword evidence="3" id="KW-1185">Reference proteome</keyword>
<accession>A0A1H2SS22</accession>
<evidence type="ECO:0000259" key="1">
    <source>
        <dbReference type="PROSITE" id="PS50104"/>
    </source>
</evidence>
<evidence type="ECO:0000313" key="3">
    <source>
        <dbReference type="Proteomes" id="UP000199515"/>
    </source>
</evidence>
<dbReference type="InterPro" id="IPR035897">
    <property type="entry name" value="Toll_tir_struct_dom_sf"/>
</dbReference>
<name>A0A1H2SS22_9PSEU</name>
<dbReference type="EMBL" id="FNON01000001">
    <property type="protein sequence ID" value="SDW33844.1"/>
    <property type="molecule type" value="Genomic_DNA"/>
</dbReference>
<proteinExistence type="predicted"/>
<protein>
    <submittedName>
        <fullName evidence="2">TIR domain-containing protein</fullName>
    </submittedName>
</protein>
<dbReference type="SUPFAM" id="SSF52200">
    <property type="entry name" value="Toll/Interleukin receptor TIR domain"/>
    <property type="match status" value="1"/>
</dbReference>
<dbReference type="Proteomes" id="UP000199515">
    <property type="component" value="Unassembled WGS sequence"/>
</dbReference>
<dbReference type="GO" id="GO:0007165">
    <property type="term" value="P:signal transduction"/>
    <property type="evidence" value="ECO:0007669"/>
    <property type="project" value="InterPro"/>
</dbReference>
<organism evidence="2 3">
    <name type="scientific">Amycolatopsis xylanica</name>
    <dbReference type="NCBI Taxonomy" id="589385"/>
    <lineage>
        <taxon>Bacteria</taxon>
        <taxon>Bacillati</taxon>
        <taxon>Actinomycetota</taxon>
        <taxon>Actinomycetes</taxon>
        <taxon>Pseudonocardiales</taxon>
        <taxon>Pseudonocardiaceae</taxon>
        <taxon>Amycolatopsis</taxon>
    </lineage>
</organism>
<dbReference type="PROSITE" id="PS50104">
    <property type="entry name" value="TIR"/>
    <property type="match status" value="1"/>
</dbReference>
<dbReference type="Gene3D" id="3.40.50.10140">
    <property type="entry name" value="Toll/interleukin-1 receptor homology (TIR) domain"/>
    <property type="match status" value="1"/>
</dbReference>
<feature type="domain" description="TIR" evidence="1">
    <location>
        <begin position="5"/>
        <end position="160"/>
    </location>
</feature>
<evidence type="ECO:0000313" key="2">
    <source>
        <dbReference type="EMBL" id="SDW33844.1"/>
    </source>
</evidence>